<dbReference type="EMBL" id="FOFR01000017">
    <property type="protein sequence ID" value="SER90447.1"/>
    <property type="molecule type" value="Genomic_DNA"/>
</dbReference>
<evidence type="ECO:0000256" key="1">
    <source>
        <dbReference type="SAM" id="MobiDB-lite"/>
    </source>
</evidence>
<accession>A0A1H9T047</accession>
<reference evidence="3" key="1">
    <citation type="submission" date="2016-10" db="EMBL/GenBank/DDBJ databases">
        <authorList>
            <person name="Varghese N."/>
            <person name="Submissions S."/>
        </authorList>
    </citation>
    <scope>NUCLEOTIDE SEQUENCE [LARGE SCALE GENOMIC DNA]</scope>
    <source>
        <strain evidence="3">CGMCC 4.3525</strain>
    </source>
</reference>
<gene>
    <name evidence="2" type="ORF">SAMN05216188_11774</name>
</gene>
<proteinExistence type="predicted"/>
<feature type="region of interest" description="Disordered" evidence="1">
    <location>
        <begin position="1"/>
        <end position="88"/>
    </location>
</feature>
<feature type="compositionally biased region" description="Low complexity" evidence="1">
    <location>
        <begin position="1"/>
        <end position="11"/>
    </location>
</feature>
<dbReference type="AlphaFoldDB" id="A0A1H9T047"/>
<sequence>MDGLTPGVDGRPPGPPGVVAAEGLTGVPPGAFAGPPGLSDTFTDGPEGAGVLVEPLPAELPGDGGTEARFPEEDEDDEVPAVELLDEA</sequence>
<evidence type="ECO:0000313" key="3">
    <source>
        <dbReference type="Proteomes" id="UP000199352"/>
    </source>
</evidence>
<evidence type="ECO:0000313" key="2">
    <source>
        <dbReference type="EMBL" id="SER90447.1"/>
    </source>
</evidence>
<organism evidence="2 3">
    <name type="scientific">Lentzea xinjiangensis</name>
    <dbReference type="NCBI Taxonomy" id="402600"/>
    <lineage>
        <taxon>Bacteria</taxon>
        <taxon>Bacillati</taxon>
        <taxon>Actinomycetota</taxon>
        <taxon>Actinomycetes</taxon>
        <taxon>Pseudonocardiales</taxon>
        <taxon>Pseudonocardiaceae</taxon>
        <taxon>Lentzea</taxon>
    </lineage>
</organism>
<keyword evidence="3" id="KW-1185">Reference proteome</keyword>
<feature type="compositionally biased region" description="Acidic residues" evidence="1">
    <location>
        <begin position="72"/>
        <end position="88"/>
    </location>
</feature>
<feature type="compositionally biased region" description="Low complexity" evidence="1">
    <location>
        <begin position="26"/>
        <end position="37"/>
    </location>
</feature>
<name>A0A1H9T047_9PSEU</name>
<dbReference type="Proteomes" id="UP000199352">
    <property type="component" value="Unassembled WGS sequence"/>
</dbReference>
<protein>
    <submittedName>
        <fullName evidence="2">Uncharacterized protein</fullName>
    </submittedName>
</protein>